<evidence type="ECO:0000259" key="1">
    <source>
        <dbReference type="PROSITE" id="PS51340"/>
    </source>
</evidence>
<keyword evidence="3" id="KW-1185">Reference proteome</keyword>
<dbReference type="AlphaFoldDB" id="A0A347UCM8"/>
<evidence type="ECO:0000313" key="3">
    <source>
        <dbReference type="Proteomes" id="UP000261704"/>
    </source>
</evidence>
<evidence type="ECO:0000313" key="2">
    <source>
        <dbReference type="EMBL" id="AXX96606.1"/>
    </source>
</evidence>
<dbReference type="InterPro" id="IPR005302">
    <property type="entry name" value="MoCF_Sase_C"/>
</dbReference>
<dbReference type="Proteomes" id="UP000261704">
    <property type="component" value="Chromosome"/>
</dbReference>
<dbReference type="KEGG" id="pamo:BAR1_00825"/>
<organism evidence="2 3">
    <name type="scientific">Profundibacter amoris</name>
    <dbReference type="NCBI Taxonomy" id="2171755"/>
    <lineage>
        <taxon>Bacteria</taxon>
        <taxon>Pseudomonadati</taxon>
        <taxon>Pseudomonadota</taxon>
        <taxon>Alphaproteobacteria</taxon>
        <taxon>Rhodobacterales</taxon>
        <taxon>Paracoccaceae</taxon>
        <taxon>Profundibacter</taxon>
    </lineage>
</organism>
<dbReference type="InterPro" id="IPR052716">
    <property type="entry name" value="MOSC_domain"/>
</dbReference>
<reference evidence="2 3" key="1">
    <citation type="submission" date="2018-09" db="EMBL/GenBank/DDBJ databases">
        <title>Profundibacter amoris BAR1 gen. nov., sp. nov., a new member of the Roseobacter clade isolated at Lokis Castle Vent Field on the Arctic Mid-Oceanic Ridge.</title>
        <authorList>
            <person name="Le Moine Bauer S."/>
            <person name="Sjoeberg A.G."/>
            <person name="L'Haridon S."/>
            <person name="Stokke R."/>
            <person name="Roalkvam I."/>
            <person name="Steen I.H."/>
            <person name="Dahle H."/>
        </authorList>
    </citation>
    <scope>NUCLEOTIDE SEQUENCE [LARGE SCALE GENOMIC DNA]</scope>
    <source>
        <strain evidence="2 3">BAR1</strain>
    </source>
</reference>
<dbReference type="EMBL" id="CP032125">
    <property type="protein sequence ID" value="AXX96606.1"/>
    <property type="molecule type" value="Genomic_DNA"/>
</dbReference>
<dbReference type="PROSITE" id="PS51340">
    <property type="entry name" value="MOSC"/>
    <property type="match status" value="1"/>
</dbReference>
<dbReference type="GO" id="GO:0030170">
    <property type="term" value="F:pyridoxal phosphate binding"/>
    <property type="evidence" value="ECO:0007669"/>
    <property type="project" value="InterPro"/>
</dbReference>
<dbReference type="InterPro" id="IPR011037">
    <property type="entry name" value="Pyrv_Knase-like_insert_dom_sf"/>
</dbReference>
<dbReference type="GO" id="GO:0030151">
    <property type="term" value="F:molybdenum ion binding"/>
    <property type="evidence" value="ECO:0007669"/>
    <property type="project" value="InterPro"/>
</dbReference>
<dbReference type="PANTHER" id="PTHR36930:SF1">
    <property type="entry name" value="MOSC DOMAIN-CONTAINING PROTEIN"/>
    <property type="match status" value="1"/>
</dbReference>
<dbReference type="SUPFAM" id="SSF50800">
    <property type="entry name" value="PK beta-barrel domain-like"/>
    <property type="match status" value="1"/>
</dbReference>
<dbReference type="OrthoDB" id="581532at2"/>
<protein>
    <submittedName>
        <fullName evidence="2">MOSC domain-containing protein</fullName>
    </submittedName>
</protein>
<accession>A0A347UCM8</accession>
<dbReference type="InterPro" id="IPR005303">
    <property type="entry name" value="MOCOS_middle"/>
</dbReference>
<sequence>MTGRLTHIWRHPIKAHGVEALESVDLRTGKTLPWDRAWAVAHELSKADGSEWVPCGNFSRGAKAPSLMALKAVLDEATGLITMSHPDLPDITFNPDTDSDTFIDWVRPIMPPERTPSAHIVRAQARGMTDTDFPSISLNNLATNRALGEKMGTDLSPLRWRGNLWLDGLKPWEEFDWVGKRLHIGGAVLEIRERITRCMATTVNPDTGERDAATLDALQDNWGHKQFGVYGVVVKDGQIALGDEIEVL</sequence>
<dbReference type="Pfam" id="PF03473">
    <property type="entry name" value="MOSC"/>
    <property type="match status" value="1"/>
</dbReference>
<dbReference type="Pfam" id="PF03476">
    <property type="entry name" value="MOSC_N"/>
    <property type="match status" value="1"/>
</dbReference>
<feature type="domain" description="MOSC" evidence="1">
    <location>
        <begin position="104"/>
        <end position="248"/>
    </location>
</feature>
<dbReference type="GO" id="GO:0003824">
    <property type="term" value="F:catalytic activity"/>
    <property type="evidence" value="ECO:0007669"/>
    <property type="project" value="InterPro"/>
</dbReference>
<name>A0A347UCM8_9RHOB</name>
<gene>
    <name evidence="2" type="ORF">BAR1_00825</name>
</gene>
<dbReference type="Gene3D" id="2.40.33.20">
    <property type="entry name" value="PK beta-barrel domain-like"/>
    <property type="match status" value="1"/>
</dbReference>
<dbReference type="RefSeq" id="WP_118941264.1">
    <property type="nucleotide sequence ID" value="NZ_CP032125.1"/>
</dbReference>
<dbReference type="PANTHER" id="PTHR36930">
    <property type="entry name" value="METAL-SULFUR CLUSTER BIOSYNTHESIS PROTEINS YUAD-RELATED"/>
    <property type="match status" value="1"/>
</dbReference>
<proteinExistence type="predicted"/>